<dbReference type="SUPFAM" id="SSF53756">
    <property type="entry name" value="UDP-Glycosyltransferase/glycogen phosphorylase"/>
    <property type="match status" value="1"/>
</dbReference>
<dbReference type="Pfam" id="PF13579">
    <property type="entry name" value="Glyco_trans_4_4"/>
    <property type="match status" value="1"/>
</dbReference>
<proteinExistence type="predicted"/>
<dbReference type="AlphaFoldDB" id="A0A840DQC0"/>
<reference evidence="2 3" key="1">
    <citation type="submission" date="2020-08" db="EMBL/GenBank/DDBJ databases">
        <title>Genomic Encyclopedia of Type Strains, Phase IV (KMG-IV): sequencing the most valuable type-strain genomes for metagenomic binning, comparative biology and taxonomic classification.</title>
        <authorList>
            <person name="Goeker M."/>
        </authorList>
    </citation>
    <scope>NUCLEOTIDE SEQUENCE [LARGE SCALE GENOMIC DNA]</scope>
    <source>
        <strain evidence="2 3">DSM 17075</strain>
    </source>
</reference>
<comment type="caution">
    <text evidence="2">The sequence shown here is derived from an EMBL/GenBank/DDBJ whole genome shotgun (WGS) entry which is preliminary data.</text>
</comment>
<dbReference type="GO" id="GO:0016740">
    <property type="term" value="F:transferase activity"/>
    <property type="evidence" value="ECO:0007669"/>
    <property type="project" value="UniProtKB-KW"/>
</dbReference>
<dbReference type="Proteomes" id="UP000559598">
    <property type="component" value="Unassembled WGS sequence"/>
</dbReference>
<dbReference type="RefSeq" id="WP_183184130.1">
    <property type="nucleotide sequence ID" value="NZ_BMNP01000006.1"/>
</dbReference>
<organism evidence="2 3">
    <name type="scientific">Anoxybacteroides voinovskiense</name>
    <dbReference type="NCBI Taxonomy" id="230470"/>
    <lineage>
        <taxon>Bacteria</taxon>
        <taxon>Bacillati</taxon>
        <taxon>Bacillota</taxon>
        <taxon>Bacilli</taxon>
        <taxon>Bacillales</taxon>
        <taxon>Anoxybacillaceae</taxon>
        <taxon>Anoxybacteroides</taxon>
    </lineage>
</organism>
<evidence type="ECO:0000313" key="2">
    <source>
        <dbReference type="EMBL" id="MBB4073805.1"/>
    </source>
</evidence>
<evidence type="ECO:0000259" key="1">
    <source>
        <dbReference type="Pfam" id="PF13579"/>
    </source>
</evidence>
<dbReference type="CDD" id="cd03794">
    <property type="entry name" value="GT4_WbuB-like"/>
    <property type="match status" value="1"/>
</dbReference>
<name>A0A840DQC0_9BACL</name>
<gene>
    <name evidence="2" type="ORF">GGR02_001567</name>
</gene>
<dbReference type="Gene3D" id="3.40.50.2000">
    <property type="entry name" value="Glycogen Phosphorylase B"/>
    <property type="match status" value="2"/>
</dbReference>
<dbReference type="EMBL" id="JACIDE010000008">
    <property type="protein sequence ID" value="MBB4073805.1"/>
    <property type="molecule type" value="Genomic_DNA"/>
</dbReference>
<evidence type="ECO:0000313" key="3">
    <source>
        <dbReference type="Proteomes" id="UP000559598"/>
    </source>
</evidence>
<dbReference type="PANTHER" id="PTHR12526">
    <property type="entry name" value="GLYCOSYLTRANSFERASE"/>
    <property type="match status" value="1"/>
</dbReference>
<dbReference type="PANTHER" id="PTHR12526:SF622">
    <property type="entry name" value="GLYCOSYLTRANSFERASE (GROUP I)"/>
    <property type="match status" value="1"/>
</dbReference>
<sequence length="410" mass="46629">MNIWILNHYALKPNEAGGTRHYDIAHELVKKGHRVRIIASSFVHYTFRFRSNKKFFSEEVNGVLFDWIWTFPYNGNSIGRMINMITYCFVAIVVGGMRKEKPDAIVGSSVHLFACLAAYVLSRWKKATFVVEVRDLWPRTLIDMGAITEKSLLARLFFFIEAFVYKRADRIITLLPGAVDYIVSKGGTREKTVYIPNGVAGTQALSQANNPLCQKLKEIRKKHKNIAMYAGAHGHANALEVVVESARLLSEEEVAYVFIGNGPEKEKLVRLASDIHHCYFFDPVPKASIAAVLSEADVLIVSMRKSPIYQYGISLNKLFDYLLVGKPVLFAGEVYNDIVQEAAAGITVPPEDAEQMAHGLRTLLQLEEQEKGRIKQRSTRYIEHYRIDKIANRFLEACRADVSREKRKRW</sequence>
<feature type="domain" description="Glycosyltransferase subfamily 4-like N-terminal" evidence="1">
    <location>
        <begin position="18"/>
        <end position="198"/>
    </location>
</feature>
<keyword evidence="2" id="KW-0808">Transferase</keyword>
<dbReference type="InterPro" id="IPR028098">
    <property type="entry name" value="Glyco_trans_4-like_N"/>
</dbReference>
<keyword evidence="3" id="KW-1185">Reference proteome</keyword>
<protein>
    <submittedName>
        <fullName evidence="2">Glycosyltransferase involved in cell wall biosynthesis</fullName>
    </submittedName>
</protein>
<accession>A0A840DQC0</accession>
<dbReference type="Pfam" id="PF13692">
    <property type="entry name" value="Glyco_trans_1_4"/>
    <property type="match status" value="1"/>
</dbReference>